<reference evidence="2 3" key="1">
    <citation type="submission" date="2024-09" db="EMBL/GenBank/DDBJ databases">
        <authorList>
            <person name="Sun Q."/>
            <person name="Mori K."/>
        </authorList>
    </citation>
    <scope>NUCLEOTIDE SEQUENCE [LARGE SCALE GENOMIC DNA]</scope>
    <source>
        <strain evidence="2 3">JCM 3307</strain>
    </source>
</reference>
<comment type="caution">
    <text evidence="2">The sequence shown here is derived from an EMBL/GenBank/DDBJ whole genome shotgun (WGS) entry which is preliminary data.</text>
</comment>
<dbReference type="EMBL" id="JBHMCA010000042">
    <property type="protein sequence ID" value="MFB9445354.1"/>
    <property type="molecule type" value="Genomic_DNA"/>
</dbReference>
<keyword evidence="1" id="KW-0812">Transmembrane</keyword>
<organism evidence="2 3">
    <name type="scientific">Dactylosporangium vinaceum</name>
    <dbReference type="NCBI Taxonomy" id="53362"/>
    <lineage>
        <taxon>Bacteria</taxon>
        <taxon>Bacillati</taxon>
        <taxon>Actinomycetota</taxon>
        <taxon>Actinomycetes</taxon>
        <taxon>Micromonosporales</taxon>
        <taxon>Micromonosporaceae</taxon>
        <taxon>Dactylosporangium</taxon>
    </lineage>
</organism>
<dbReference type="Proteomes" id="UP001589608">
    <property type="component" value="Unassembled WGS sequence"/>
</dbReference>
<evidence type="ECO:0000256" key="1">
    <source>
        <dbReference type="SAM" id="Phobius"/>
    </source>
</evidence>
<feature type="transmembrane region" description="Helical" evidence="1">
    <location>
        <begin position="38"/>
        <end position="58"/>
    </location>
</feature>
<evidence type="ECO:0000313" key="2">
    <source>
        <dbReference type="EMBL" id="MFB9445354.1"/>
    </source>
</evidence>
<name>A0ABV5M940_9ACTN</name>
<evidence type="ECO:0000313" key="3">
    <source>
        <dbReference type="Proteomes" id="UP001589608"/>
    </source>
</evidence>
<keyword evidence="1" id="KW-0472">Membrane</keyword>
<protein>
    <submittedName>
        <fullName evidence="2">Uncharacterized protein</fullName>
    </submittedName>
</protein>
<gene>
    <name evidence="2" type="ORF">ACFFTR_19950</name>
</gene>
<sequence length="227" mass="23955">MDLQSRLERFGGPIQPPAAAHIAADLDRGRRAVRRRRTALTVAGSVAGVAVLGAALAFGGGPVTTPDRTPPAAASYGGLTLVAYQGPQPKHFVIDKVPAGYFVQADDYGGLTIAPDRVRHPSPGVDPSKDPMYDPLDLQGKIAVYVEQQSYHADVSGEPVTVGGFPAILHTVDTTRQLLIKVSPTVFATIQVDVPLTRDQILELGAGLHVSQEAIDRAANAKSSKHD</sequence>
<proteinExistence type="predicted"/>
<accession>A0ABV5M940</accession>
<dbReference type="RefSeq" id="WP_223103298.1">
    <property type="nucleotide sequence ID" value="NZ_CP061913.1"/>
</dbReference>
<keyword evidence="1" id="KW-1133">Transmembrane helix</keyword>
<keyword evidence="3" id="KW-1185">Reference proteome</keyword>